<comment type="caution">
    <text evidence="2">The sequence shown here is derived from an EMBL/GenBank/DDBJ whole genome shotgun (WGS) entry which is preliminary data.</text>
</comment>
<feature type="region of interest" description="Disordered" evidence="1">
    <location>
        <begin position="134"/>
        <end position="174"/>
    </location>
</feature>
<evidence type="ECO:0000313" key="2">
    <source>
        <dbReference type="EMBL" id="KAK2944255.1"/>
    </source>
</evidence>
<feature type="compositionally biased region" description="Basic and acidic residues" evidence="1">
    <location>
        <begin position="1"/>
        <end position="25"/>
    </location>
</feature>
<evidence type="ECO:0000256" key="1">
    <source>
        <dbReference type="SAM" id="MobiDB-lite"/>
    </source>
</evidence>
<protein>
    <submittedName>
        <fullName evidence="2">Uncharacterized protein</fullName>
    </submittedName>
</protein>
<feature type="compositionally biased region" description="Polar residues" evidence="1">
    <location>
        <begin position="143"/>
        <end position="155"/>
    </location>
</feature>
<sequence>MYRQERAGRTEQDTARTESDSEIQRRTGQPNNDELRSRTERGGRKRMGHEPKERERATTADPPNPIGETIRNGASSSQPQPSLRDWCCRCSLLHTRRMHTAVFWGKRGRVWEGLWGARPTLGLASSVAASASHSRARTGASSQEQDSAVRSSSRGPSEAKGSAADGGGVRWGEKSGRKCWSVRSESGVGFSSITDSLSSLVAHVGESIREEEASESSDAADETCVSVGGRACRLRSGSADDFGGGARPILAVGWRFVRLSEELTVSASSFHQFQNRRVPQELCRHILNINLRHVQSEWSVASASAGQRVGDTRKKRALIDPAGSVPLVGSLVCGRFVNKLDFGFTTHGASELGSFTFGAVRTLGAD</sequence>
<name>A0ABQ9WXL3_9EUKA</name>
<dbReference type="Proteomes" id="UP001281761">
    <property type="component" value="Unassembled WGS sequence"/>
</dbReference>
<keyword evidence="3" id="KW-1185">Reference proteome</keyword>
<gene>
    <name evidence="2" type="ORF">BLNAU_20818</name>
</gene>
<feature type="compositionally biased region" description="Polar residues" evidence="1">
    <location>
        <begin position="72"/>
        <end position="81"/>
    </location>
</feature>
<accession>A0ABQ9WXL3</accession>
<proteinExistence type="predicted"/>
<dbReference type="EMBL" id="JARBJD010000307">
    <property type="protein sequence ID" value="KAK2944255.1"/>
    <property type="molecule type" value="Genomic_DNA"/>
</dbReference>
<evidence type="ECO:0000313" key="3">
    <source>
        <dbReference type="Proteomes" id="UP001281761"/>
    </source>
</evidence>
<reference evidence="2 3" key="1">
    <citation type="journal article" date="2022" name="bioRxiv">
        <title>Genomics of Preaxostyla Flagellates Illuminates Evolutionary Transitions and the Path Towards Mitochondrial Loss.</title>
        <authorList>
            <person name="Novak L.V.F."/>
            <person name="Treitli S.C."/>
            <person name="Pyrih J."/>
            <person name="Halakuc P."/>
            <person name="Pipaliya S.V."/>
            <person name="Vacek V."/>
            <person name="Brzon O."/>
            <person name="Soukal P."/>
            <person name="Eme L."/>
            <person name="Dacks J.B."/>
            <person name="Karnkowska A."/>
            <person name="Elias M."/>
            <person name="Hampl V."/>
        </authorList>
    </citation>
    <scope>NUCLEOTIDE SEQUENCE [LARGE SCALE GENOMIC DNA]</scope>
    <source>
        <strain evidence="2">NAU3</strain>
        <tissue evidence="2">Gut</tissue>
    </source>
</reference>
<feature type="compositionally biased region" description="Basic and acidic residues" evidence="1">
    <location>
        <begin position="33"/>
        <end position="58"/>
    </location>
</feature>
<organism evidence="2 3">
    <name type="scientific">Blattamonas nauphoetae</name>
    <dbReference type="NCBI Taxonomy" id="2049346"/>
    <lineage>
        <taxon>Eukaryota</taxon>
        <taxon>Metamonada</taxon>
        <taxon>Preaxostyla</taxon>
        <taxon>Oxymonadida</taxon>
        <taxon>Blattamonas</taxon>
    </lineage>
</organism>
<feature type="region of interest" description="Disordered" evidence="1">
    <location>
        <begin position="1"/>
        <end position="82"/>
    </location>
</feature>